<sequence length="337" mass="37790">MSADPVDALTPLGEDAYYKLCDHLINEAFPVRLSSTVKSLYKRYAANRKPDKDTFMENLQAGDNIRNYVPSIYDIACNIWNDKRGVGYGFSAFLPSTSNSRPINEKYLSQRGSKTAPENLRIQTPPGSNASSTITDIVPPSYVRNPCNRRLTQPNQTLKATLKETKSSFIPSHRIADFSIRLRLQGAGDNSIFTDIRRTDGITVVRRINGLTIIRYIKCLTVIRPDNGFTIVYIIYGHVFVKQMAGSSDYLSPGSHIDTSHLLLPKGYAGLGEPQITIMVTNIETMHNGNQHEREDRRRLGADGPMQTQEAFAENAPFRSKVRIRKGKSSVHGFIRH</sequence>
<feature type="region of interest" description="Disordered" evidence="1">
    <location>
        <begin position="111"/>
        <end position="135"/>
    </location>
</feature>
<proteinExistence type="predicted"/>
<dbReference type="EMBL" id="LT554210">
    <property type="protein sequence ID" value="SAM03634.1"/>
    <property type="molecule type" value="Genomic_DNA"/>
</dbReference>
<dbReference type="InParanoid" id="A0A163JUQ2"/>
<evidence type="ECO:0000313" key="2">
    <source>
        <dbReference type="EMBL" id="SAM03634.1"/>
    </source>
</evidence>
<accession>A0A163JUQ2</accession>
<dbReference type="Proteomes" id="UP000078561">
    <property type="component" value="Unassembled WGS sequence"/>
</dbReference>
<reference evidence="2" key="1">
    <citation type="submission" date="2016-04" db="EMBL/GenBank/DDBJ databases">
        <authorList>
            <person name="Evans L.H."/>
            <person name="Alamgir A."/>
            <person name="Owens N."/>
            <person name="Weber N.D."/>
            <person name="Virtaneva K."/>
            <person name="Barbian K."/>
            <person name="Babar A."/>
            <person name="Rosenke K."/>
        </authorList>
    </citation>
    <scope>NUCLEOTIDE SEQUENCE [LARGE SCALE GENOMIC DNA]</scope>
    <source>
        <strain evidence="2">CBS 101.48</strain>
    </source>
</reference>
<name>A0A163JUQ2_ABSGL</name>
<feature type="compositionally biased region" description="Polar residues" evidence="1">
    <location>
        <begin position="121"/>
        <end position="135"/>
    </location>
</feature>
<evidence type="ECO:0000313" key="3">
    <source>
        <dbReference type="Proteomes" id="UP000078561"/>
    </source>
</evidence>
<protein>
    <submittedName>
        <fullName evidence="2">Uncharacterized protein</fullName>
    </submittedName>
</protein>
<gene>
    <name evidence="2" type="primary">ABSGL_09476.1 scaffold 11253</name>
</gene>
<evidence type="ECO:0000256" key="1">
    <source>
        <dbReference type="SAM" id="MobiDB-lite"/>
    </source>
</evidence>
<dbReference type="AlphaFoldDB" id="A0A163JUQ2"/>
<organism evidence="2">
    <name type="scientific">Absidia glauca</name>
    <name type="common">Pin mould</name>
    <dbReference type="NCBI Taxonomy" id="4829"/>
    <lineage>
        <taxon>Eukaryota</taxon>
        <taxon>Fungi</taxon>
        <taxon>Fungi incertae sedis</taxon>
        <taxon>Mucoromycota</taxon>
        <taxon>Mucoromycotina</taxon>
        <taxon>Mucoromycetes</taxon>
        <taxon>Mucorales</taxon>
        <taxon>Cunninghamellaceae</taxon>
        <taxon>Absidia</taxon>
    </lineage>
</organism>
<keyword evidence="3" id="KW-1185">Reference proteome</keyword>